<dbReference type="Proteomes" id="UP000485058">
    <property type="component" value="Unassembled WGS sequence"/>
</dbReference>
<feature type="non-terminal residue" evidence="1">
    <location>
        <position position="217"/>
    </location>
</feature>
<evidence type="ECO:0000313" key="2">
    <source>
        <dbReference type="Proteomes" id="UP000485058"/>
    </source>
</evidence>
<accession>A0A699ZQ32</accession>
<organism evidence="1 2">
    <name type="scientific">Haematococcus lacustris</name>
    <name type="common">Green alga</name>
    <name type="synonym">Haematococcus pluvialis</name>
    <dbReference type="NCBI Taxonomy" id="44745"/>
    <lineage>
        <taxon>Eukaryota</taxon>
        <taxon>Viridiplantae</taxon>
        <taxon>Chlorophyta</taxon>
        <taxon>core chlorophytes</taxon>
        <taxon>Chlorophyceae</taxon>
        <taxon>CS clade</taxon>
        <taxon>Chlamydomonadales</taxon>
        <taxon>Haematococcaceae</taxon>
        <taxon>Haematococcus</taxon>
    </lineage>
</organism>
<proteinExistence type="predicted"/>
<feature type="non-terminal residue" evidence="1">
    <location>
        <position position="1"/>
    </location>
</feature>
<name>A0A699ZQ32_HAELA</name>
<keyword evidence="2" id="KW-1185">Reference proteome</keyword>
<protein>
    <submittedName>
        <fullName evidence="1">Zygote specific ZYS1 isoform B</fullName>
    </submittedName>
</protein>
<gene>
    <name evidence="1" type="ORF">HaLaN_20861</name>
</gene>
<evidence type="ECO:0000313" key="1">
    <source>
        <dbReference type="EMBL" id="GFH23270.1"/>
    </source>
</evidence>
<sequence length="217" mass="23592">MNVNHNGLTYSFHVEPGKEVSSGQESADRGYRKFTHDIRRAFNLPMDAELNITFTCDEPSTKDDPIASEGIRDAVMPRETQCQFCGEQLPDWRAPLTPPTGATGPAIMNVNHNGLTYSFHVEPGKEVSSGQESADRGYRKFTHDIRRAFNLPMDAELNITFTCDEPSTKDDPIASEGSLLTLQGPGAYDAAVHCASISAARRALTCGSTGSDLLGQP</sequence>
<reference evidence="1 2" key="1">
    <citation type="submission" date="2020-02" db="EMBL/GenBank/DDBJ databases">
        <title>Draft genome sequence of Haematococcus lacustris strain NIES-144.</title>
        <authorList>
            <person name="Morimoto D."/>
            <person name="Nakagawa S."/>
            <person name="Yoshida T."/>
            <person name="Sawayama S."/>
        </authorList>
    </citation>
    <scope>NUCLEOTIDE SEQUENCE [LARGE SCALE GENOMIC DNA]</scope>
    <source>
        <strain evidence="1 2">NIES-144</strain>
    </source>
</reference>
<dbReference type="AlphaFoldDB" id="A0A699ZQ32"/>
<comment type="caution">
    <text evidence="1">The sequence shown here is derived from an EMBL/GenBank/DDBJ whole genome shotgun (WGS) entry which is preliminary data.</text>
</comment>
<dbReference type="EMBL" id="BLLF01002232">
    <property type="protein sequence ID" value="GFH23270.1"/>
    <property type="molecule type" value="Genomic_DNA"/>
</dbReference>